<sequence>MENENPIINPVINPANEIAPVSSPDKPPAEPSAKQKFRFNKNHLFLGVAVLAIIITGAVLAGKTGFLNFVPAVNPFGMSQEAVAKKAIDYINKNLIAQGSSAASLGAVSEDHGVIKMEVKLGKESFVSYVTKDGKLFFVEGISLE</sequence>
<gene>
    <name evidence="2" type="ORF">A2822_00975</name>
</gene>
<keyword evidence="1" id="KW-0472">Membrane</keyword>
<proteinExistence type="predicted"/>
<reference evidence="2 3" key="1">
    <citation type="journal article" date="2016" name="Nat. Commun.">
        <title>Thousands of microbial genomes shed light on interconnected biogeochemical processes in an aquifer system.</title>
        <authorList>
            <person name="Anantharaman K."/>
            <person name="Brown C.T."/>
            <person name="Hug L.A."/>
            <person name="Sharon I."/>
            <person name="Castelle C.J."/>
            <person name="Probst A.J."/>
            <person name="Thomas B.C."/>
            <person name="Singh A."/>
            <person name="Wilkins M.J."/>
            <person name="Karaoz U."/>
            <person name="Brodie E.L."/>
            <person name="Williams K.H."/>
            <person name="Hubbard S.S."/>
            <person name="Banfield J.F."/>
        </authorList>
    </citation>
    <scope>NUCLEOTIDE SEQUENCE [LARGE SCALE GENOMIC DNA]</scope>
</reference>
<organism evidence="2 3">
    <name type="scientific">Candidatus Staskawiczbacteria bacterium RIFCSPHIGHO2_01_FULL_41_41</name>
    <dbReference type="NCBI Taxonomy" id="1802203"/>
    <lineage>
        <taxon>Bacteria</taxon>
        <taxon>Candidatus Staskawicziibacteriota</taxon>
    </lineage>
</organism>
<keyword evidence="1" id="KW-0812">Transmembrane</keyword>
<dbReference type="AlphaFoldDB" id="A0A1G2HTM9"/>
<evidence type="ECO:0000256" key="1">
    <source>
        <dbReference type="SAM" id="Phobius"/>
    </source>
</evidence>
<dbReference type="EMBL" id="MHOP01000013">
    <property type="protein sequence ID" value="OGZ65813.1"/>
    <property type="molecule type" value="Genomic_DNA"/>
</dbReference>
<comment type="caution">
    <text evidence="2">The sequence shown here is derived from an EMBL/GenBank/DDBJ whole genome shotgun (WGS) entry which is preliminary data.</text>
</comment>
<accession>A0A1G2HTM9</accession>
<feature type="transmembrane region" description="Helical" evidence="1">
    <location>
        <begin position="44"/>
        <end position="62"/>
    </location>
</feature>
<evidence type="ECO:0000313" key="2">
    <source>
        <dbReference type="EMBL" id="OGZ65813.1"/>
    </source>
</evidence>
<dbReference type="Proteomes" id="UP000178774">
    <property type="component" value="Unassembled WGS sequence"/>
</dbReference>
<protein>
    <submittedName>
        <fullName evidence="2">Uncharacterized protein</fullName>
    </submittedName>
</protein>
<keyword evidence="1" id="KW-1133">Transmembrane helix</keyword>
<evidence type="ECO:0000313" key="3">
    <source>
        <dbReference type="Proteomes" id="UP000178774"/>
    </source>
</evidence>
<name>A0A1G2HTM9_9BACT</name>